<dbReference type="RefSeq" id="XP_008612245.1">
    <property type="nucleotide sequence ID" value="XM_008614023.1"/>
</dbReference>
<dbReference type="InterPro" id="IPR013083">
    <property type="entry name" value="Znf_RING/FYVE/PHD"/>
</dbReference>
<keyword evidence="2 4" id="KW-0863">Zinc-finger</keyword>
<gene>
    <name evidence="6" type="ORF">SDRG_08153</name>
</gene>
<dbReference type="GeneID" id="19948880"/>
<feature type="domain" description="FYVE-type" evidence="5">
    <location>
        <begin position="118"/>
        <end position="177"/>
    </location>
</feature>
<dbReference type="InterPro" id="IPR052113">
    <property type="entry name" value="FYVE-type_Zinc_Finger"/>
</dbReference>
<dbReference type="Gene3D" id="3.30.40.10">
    <property type="entry name" value="Zinc/RING finger domain, C3HC4 (zinc finger)"/>
    <property type="match status" value="1"/>
</dbReference>
<dbReference type="STRING" id="1156394.T0RPF7"/>
<dbReference type="AlphaFoldDB" id="T0RPF7"/>
<dbReference type="InterPro" id="IPR000306">
    <property type="entry name" value="Znf_FYVE"/>
</dbReference>
<dbReference type="PANTHER" id="PTHR39490">
    <property type="entry name" value="ARRESTIN DOMAIN-CONTAINING PROTEIN D"/>
    <property type="match status" value="1"/>
</dbReference>
<keyword evidence="3" id="KW-0862">Zinc</keyword>
<dbReference type="InterPro" id="IPR011011">
    <property type="entry name" value="Znf_FYVE_PHD"/>
</dbReference>
<dbReference type="InParanoid" id="T0RPF7"/>
<evidence type="ECO:0000256" key="3">
    <source>
        <dbReference type="ARBA" id="ARBA00022833"/>
    </source>
</evidence>
<dbReference type="VEuPathDB" id="FungiDB:SDRG_08153"/>
<name>T0RPF7_SAPDV</name>
<sequence>MQLPALLHLVGHADWPRLLAALTELPTPSPLRCDGSGLTLLHWACLDRDVPAYIIVTMLNVFPDAAAVATPSGDTPLALATRRMCRQHVLNVLVAACPEETKSTTTTVHRCRSLPPRWLEDVKCGLCFAAFTPARRRHHCRNCGLSVCATHSQHKACLATPATAPQRLCDVCASTLAQFADLVDNQETM</sequence>
<evidence type="ECO:0000313" key="7">
    <source>
        <dbReference type="Proteomes" id="UP000030762"/>
    </source>
</evidence>
<dbReference type="InterPro" id="IPR017455">
    <property type="entry name" value="Znf_FYVE-rel"/>
</dbReference>
<dbReference type="GO" id="GO:0008270">
    <property type="term" value="F:zinc ion binding"/>
    <property type="evidence" value="ECO:0007669"/>
    <property type="project" value="UniProtKB-KW"/>
</dbReference>
<dbReference type="Pfam" id="PF01363">
    <property type="entry name" value="FYVE"/>
    <property type="match status" value="1"/>
</dbReference>
<keyword evidence="1" id="KW-0479">Metal-binding</keyword>
<dbReference type="EMBL" id="JH767155">
    <property type="protein sequence ID" value="EQC34383.1"/>
    <property type="molecule type" value="Genomic_DNA"/>
</dbReference>
<protein>
    <recommendedName>
        <fullName evidence="5">FYVE-type domain-containing protein</fullName>
    </recommendedName>
</protein>
<reference evidence="6 7" key="1">
    <citation type="submission" date="2012-04" db="EMBL/GenBank/DDBJ databases">
        <title>The Genome Sequence of Saprolegnia declina VS20.</title>
        <authorList>
            <consortium name="The Broad Institute Genome Sequencing Platform"/>
            <person name="Russ C."/>
            <person name="Nusbaum C."/>
            <person name="Tyler B."/>
            <person name="van West P."/>
            <person name="Dieguez-Uribeondo J."/>
            <person name="de Bruijn I."/>
            <person name="Tripathy S."/>
            <person name="Jiang R."/>
            <person name="Young S.K."/>
            <person name="Zeng Q."/>
            <person name="Gargeya S."/>
            <person name="Fitzgerald M."/>
            <person name="Haas B."/>
            <person name="Abouelleil A."/>
            <person name="Alvarado L."/>
            <person name="Arachchi H.M."/>
            <person name="Berlin A."/>
            <person name="Chapman S.B."/>
            <person name="Goldberg J."/>
            <person name="Griggs A."/>
            <person name="Gujja S."/>
            <person name="Hansen M."/>
            <person name="Howarth C."/>
            <person name="Imamovic A."/>
            <person name="Larimer J."/>
            <person name="McCowen C."/>
            <person name="Montmayeur A."/>
            <person name="Murphy C."/>
            <person name="Neiman D."/>
            <person name="Pearson M."/>
            <person name="Priest M."/>
            <person name="Roberts A."/>
            <person name="Saif S."/>
            <person name="Shea T."/>
            <person name="Sisk P."/>
            <person name="Sykes S."/>
            <person name="Wortman J."/>
            <person name="Nusbaum C."/>
            <person name="Birren B."/>
        </authorList>
    </citation>
    <scope>NUCLEOTIDE SEQUENCE [LARGE SCALE GENOMIC DNA]</scope>
    <source>
        <strain evidence="6 7">VS20</strain>
    </source>
</reference>
<dbReference type="OMA" id="TRRMCRQ"/>
<dbReference type="OrthoDB" id="70570at2759"/>
<evidence type="ECO:0000256" key="2">
    <source>
        <dbReference type="ARBA" id="ARBA00022771"/>
    </source>
</evidence>
<dbReference type="CDD" id="cd15760">
    <property type="entry name" value="FYVE_scVPS27p_like"/>
    <property type="match status" value="1"/>
</dbReference>
<evidence type="ECO:0000259" key="5">
    <source>
        <dbReference type="PROSITE" id="PS50178"/>
    </source>
</evidence>
<keyword evidence="7" id="KW-1185">Reference proteome</keyword>
<evidence type="ECO:0000256" key="4">
    <source>
        <dbReference type="PROSITE-ProRule" id="PRU00091"/>
    </source>
</evidence>
<dbReference type="SMART" id="SM00064">
    <property type="entry name" value="FYVE"/>
    <property type="match status" value="1"/>
</dbReference>
<organism evidence="6 7">
    <name type="scientific">Saprolegnia diclina (strain VS20)</name>
    <dbReference type="NCBI Taxonomy" id="1156394"/>
    <lineage>
        <taxon>Eukaryota</taxon>
        <taxon>Sar</taxon>
        <taxon>Stramenopiles</taxon>
        <taxon>Oomycota</taxon>
        <taxon>Saprolegniomycetes</taxon>
        <taxon>Saprolegniales</taxon>
        <taxon>Saprolegniaceae</taxon>
        <taxon>Saprolegnia</taxon>
    </lineage>
</organism>
<proteinExistence type="predicted"/>
<evidence type="ECO:0000313" key="6">
    <source>
        <dbReference type="EMBL" id="EQC34383.1"/>
    </source>
</evidence>
<evidence type="ECO:0000256" key="1">
    <source>
        <dbReference type="ARBA" id="ARBA00022723"/>
    </source>
</evidence>
<dbReference type="PROSITE" id="PS50178">
    <property type="entry name" value="ZF_FYVE"/>
    <property type="match status" value="1"/>
</dbReference>
<dbReference type="Proteomes" id="UP000030762">
    <property type="component" value="Unassembled WGS sequence"/>
</dbReference>
<accession>T0RPF7</accession>
<dbReference type="PANTHER" id="PTHR39490:SF8">
    <property type="entry name" value="ZINC FINGER FYVE DOMAIN-CONTAINING PROTEIN 21"/>
    <property type="match status" value="1"/>
</dbReference>
<dbReference type="SUPFAM" id="SSF57903">
    <property type="entry name" value="FYVE/PHD zinc finger"/>
    <property type="match status" value="1"/>
</dbReference>